<protein>
    <submittedName>
        <fullName evidence="2">Uncharacterized protein</fullName>
    </submittedName>
</protein>
<reference evidence="2 3" key="1">
    <citation type="submission" date="2020-12" db="EMBL/GenBank/DDBJ databases">
        <title>Concerted genomic and epigenomic changes stabilize Arabidopsis allopolyploids.</title>
        <authorList>
            <person name="Chen Z."/>
        </authorList>
    </citation>
    <scope>NUCLEOTIDE SEQUENCE [LARGE SCALE GENOMIC DNA]</scope>
    <source>
        <strain evidence="2">Allo738</strain>
        <tissue evidence="2">Leaf</tissue>
    </source>
</reference>
<feature type="region of interest" description="Disordered" evidence="1">
    <location>
        <begin position="177"/>
        <end position="240"/>
    </location>
</feature>
<organism evidence="2 3">
    <name type="scientific">Arabidopsis thaliana x Arabidopsis arenosa</name>
    <dbReference type="NCBI Taxonomy" id="1240361"/>
    <lineage>
        <taxon>Eukaryota</taxon>
        <taxon>Viridiplantae</taxon>
        <taxon>Streptophyta</taxon>
        <taxon>Embryophyta</taxon>
        <taxon>Tracheophyta</taxon>
        <taxon>Spermatophyta</taxon>
        <taxon>Magnoliopsida</taxon>
        <taxon>eudicotyledons</taxon>
        <taxon>Gunneridae</taxon>
        <taxon>Pentapetalae</taxon>
        <taxon>rosids</taxon>
        <taxon>malvids</taxon>
        <taxon>Brassicales</taxon>
        <taxon>Brassicaceae</taxon>
        <taxon>Camelineae</taxon>
        <taxon>Arabidopsis</taxon>
    </lineage>
</organism>
<evidence type="ECO:0000313" key="2">
    <source>
        <dbReference type="EMBL" id="KAG7603884.1"/>
    </source>
</evidence>
<comment type="caution">
    <text evidence="2">The sequence shown here is derived from an EMBL/GenBank/DDBJ whole genome shotgun (WGS) entry which is preliminary data.</text>
</comment>
<dbReference type="EMBL" id="JAEFBK010000005">
    <property type="protein sequence ID" value="KAG7603884.1"/>
    <property type="molecule type" value="Genomic_DNA"/>
</dbReference>
<dbReference type="AlphaFoldDB" id="A0A8T2D4B2"/>
<proteinExistence type="predicted"/>
<evidence type="ECO:0000313" key="3">
    <source>
        <dbReference type="Proteomes" id="UP000694240"/>
    </source>
</evidence>
<gene>
    <name evidence="2" type="ORF">ISN45_At05g029490</name>
</gene>
<feature type="region of interest" description="Disordered" evidence="1">
    <location>
        <begin position="97"/>
        <end position="116"/>
    </location>
</feature>
<sequence>SSDASRLGRTQSCQPSTGGALQFASDSFFTLITHLGYDKIQEELSNARDRLSESESSAYDLSNQLSELQLKYKAITEKARTELESDIKEYESNLLLLDQTHDKDSSEKQERSELEADLAEKRSLLVALPSSSFNPQQFEEFFTDSPPLSESGLDWAGPSDPVEPEVSVIPVETPEMAAIPPVIPPPTNSETVVIEDDDGSEFGMPTEQLTANEPDETETAAADPVDPEPTQPELEVAEDP</sequence>
<feature type="non-terminal residue" evidence="2">
    <location>
        <position position="240"/>
    </location>
</feature>
<keyword evidence="3" id="KW-1185">Reference proteome</keyword>
<evidence type="ECO:0000256" key="1">
    <source>
        <dbReference type="SAM" id="MobiDB-lite"/>
    </source>
</evidence>
<accession>A0A8T2D4B2</accession>
<feature type="compositionally biased region" description="Basic and acidic residues" evidence="1">
    <location>
        <begin position="99"/>
        <end position="116"/>
    </location>
</feature>
<dbReference type="Proteomes" id="UP000694240">
    <property type="component" value="Chromosome 5"/>
</dbReference>
<feature type="region of interest" description="Disordered" evidence="1">
    <location>
        <begin position="137"/>
        <end position="165"/>
    </location>
</feature>
<name>A0A8T2D4B2_9BRAS</name>